<comment type="similarity">
    <text evidence="7">Belongs to the YfgM family.</text>
</comment>
<evidence type="ECO:0000256" key="6">
    <source>
        <dbReference type="ARBA" id="ARBA00023186"/>
    </source>
</evidence>
<dbReference type="GO" id="GO:0044877">
    <property type="term" value="F:protein-containing complex binding"/>
    <property type="evidence" value="ECO:0007669"/>
    <property type="project" value="InterPro"/>
</dbReference>
<dbReference type="InterPro" id="IPR011990">
    <property type="entry name" value="TPR-like_helical_dom_sf"/>
</dbReference>
<evidence type="ECO:0000256" key="9">
    <source>
        <dbReference type="SAM" id="Phobius"/>
    </source>
</evidence>
<keyword evidence="4 9" id="KW-1133">Transmembrane helix</keyword>
<evidence type="ECO:0000256" key="5">
    <source>
        <dbReference type="ARBA" id="ARBA00023136"/>
    </source>
</evidence>
<keyword evidence="12" id="KW-1185">Reference proteome</keyword>
<gene>
    <name evidence="11" type="ORF">HHL10_04710</name>
</gene>
<evidence type="ECO:0000313" key="11">
    <source>
        <dbReference type="EMBL" id="NML14279.1"/>
    </source>
</evidence>
<proteinExistence type="inferred from homology"/>
<feature type="domain" description="Ancillary SecYEG translocon subunit/Cell division coordinator CpoB TPR" evidence="10">
    <location>
        <begin position="17"/>
        <end position="210"/>
    </location>
</feature>
<dbReference type="InterPro" id="IPR026039">
    <property type="entry name" value="YfgM"/>
</dbReference>
<dbReference type="SUPFAM" id="SSF48452">
    <property type="entry name" value="TPR-like"/>
    <property type="match status" value="1"/>
</dbReference>
<evidence type="ECO:0000256" key="3">
    <source>
        <dbReference type="ARBA" id="ARBA00022692"/>
    </source>
</evidence>
<dbReference type="InterPro" id="IPR018704">
    <property type="entry name" value="SecYEG/CpoB_TPR"/>
</dbReference>
<evidence type="ECO:0000256" key="8">
    <source>
        <dbReference type="ARBA" id="ARBA00024235"/>
    </source>
</evidence>
<protein>
    <recommendedName>
        <fullName evidence="8">Ancillary SecYEG translocon subunit</fullName>
    </recommendedName>
</protein>
<evidence type="ECO:0000313" key="12">
    <source>
        <dbReference type="Proteomes" id="UP000574067"/>
    </source>
</evidence>
<organism evidence="11 12">
    <name type="scientific">Azohydromonas caseinilytica</name>
    <dbReference type="NCBI Taxonomy" id="2728836"/>
    <lineage>
        <taxon>Bacteria</taxon>
        <taxon>Pseudomonadati</taxon>
        <taxon>Pseudomonadota</taxon>
        <taxon>Betaproteobacteria</taxon>
        <taxon>Burkholderiales</taxon>
        <taxon>Sphaerotilaceae</taxon>
        <taxon>Azohydromonas</taxon>
    </lineage>
</organism>
<evidence type="ECO:0000256" key="1">
    <source>
        <dbReference type="ARBA" id="ARBA00004401"/>
    </source>
</evidence>
<keyword evidence="5 9" id="KW-0472">Membrane</keyword>
<dbReference type="AlphaFoldDB" id="A0A848F6T8"/>
<comment type="subcellular location">
    <subcellularLocation>
        <location evidence="1">Cell membrane</location>
        <topology evidence="1">Single-pass type II membrane protein</topology>
    </subcellularLocation>
</comment>
<dbReference type="PANTHER" id="PTHR38035:SF1">
    <property type="entry name" value="ANCILLARY SECYEG TRANSLOCON SUBUNIT"/>
    <property type="match status" value="1"/>
</dbReference>
<sequence length="227" mass="24425">MATSLDLQEQEQIDQLKAFWKQYGNLITWVLIVVLGAFAAWNGWNWWQREQGFKAGALYGELERAAQSGEADKAARAFNDLRERHGGTAYAAQGALLAAKVQADKGQADAARATLAWAADKADGDAYRDIARLRLAALLMDQKQYDEALKALDGVKGDEFKPLAADRRGDVLQLQGKAAEAKSAYQTAWAGMDPAIEYRQLVEAKLTALGAAPTPANAASAASGVAQ</sequence>
<dbReference type="GO" id="GO:0005886">
    <property type="term" value="C:plasma membrane"/>
    <property type="evidence" value="ECO:0007669"/>
    <property type="project" value="UniProtKB-SubCell"/>
</dbReference>
<keyword evidence="3 9" id="KW-0812">Transmembrane</keyword>
<evidence type="ECO:0000256" key="7">
    <source>
        <dbReference type="ARBA" id="ARBA00024197"/>
    </source>
</evidence>
<evidence type="ECO:0000256" key="4">
    <source>
        <dbReference type="ARBA" id="ARBA00022989"/>
    </source>
</evidence>
<dbReference type="PANTHER" id="PTHR38035">
    <property type="entry name" value="UPF0070 PROTEIN YFGM"/>
    <property type="match status" value="1"/>
</dbReference>
<dbReference type="PIRSF" id="PIRSF006170">
    <property type="entry name" value="YfgM"/>
    <property type="match status" value="1"/>
</dbReference>
<keyword evidence="6" id="KW-0143">Chaperone</keyword>
<accession>A0A848F6T8</accession>
<dbReference type="EMBL" id="JABBFW010000002">
    <property type="protein sequence ID" value="NML14279.1"/>
    <property type="molecule type" value="Genomic_DNA"/>
</dbReference>
<feature type="transmembrane region" description="Helical" evidence="9">
    <location>
        <begin position="26"/>
        <end position="44"/>
    </location>
</feature>
<dbReference type="Gene3D" id="1.25.40.10">
    <property type="entry name" value="Tetratricopeptide repeat domain"/>
    <property type="match status" value="1"/>
</dbReference>
<reference evidence="11 12" key="1">
    <citation type="submission" date="2020-04" db="EMBL/GenBank/DDBJ databases">
        <title>Azohydromonas sp. isolated from soil.</title>
        <authorList>
            <person name="Dahal R.H."/>
        </authorList>
    </citation>
    <scope>NUCLEOTIDE SEQUENCE [LARGE SCALE GENOMIC DNA]</scope>
    <source>
        <strain evidence="11 12">G-1-1-14</strain>
    </source>
</reference>
<dbReference type="RefSeq" id="WP_169159173.1">
    <property type="nucleotide sequence ID" value="NZ_JABBFW010000002.1"/>
</dbReference>
<evidence type="ECO:0000256" key="2">
    <source>
        <dbReference type="ARBA" id="ARBA00022475"/>
    </source>
</evidence>
<evidence type="ECO:0000259" key="10">
    <source>
        <dbReference type="Pfam" id="PF09976"/>
    </source>
</evidence>
<keyword evidence="2" id="KW-1003">Cell membrane</keyword>
<dbReference type="Proteomes" id="UP000574067">
    <property type="component" value="Unassembled WGS sequence"/>
</dbReference>
<dbReference type="Pfam" id="PF09976">
    <property type="entry name" value="TPR_21"/>
    <property type="match status" value="1"/>
</dbReference>
<comment type="caution">
    <text evidence="11">The sequence shown here is derived from an EMBL/GenBank/DDBJ whole genome shotgun (WGS) entry which is preliminary data.</text>
</comment>
<name>A0A848F6T8_9BURK</name>